<evidence type="ECO:0000313" key="3">
    <source>
        <dbReference type="Proteomes" id="UP000217265"/>
    </source>
</evidence>
<dbReference type="Pfam" id="PF01872">
    <property type="entry name" value="RibD_C"/>
    <property type="match status" value="1"/>
</dbReference>
<dbReference type="SUPFAM" id="SSF53597">
    <property type="entry name" value="Dihydrofolate reductase-like"/>
    <property type="match status" value="1"/>
</dbReference>
<accession>A0A290QHH8</accession>
<evidence type="ECO:0000259" key="1">
    <source>
        <dbReference type="Pfam" id="PF01872"/>
    </source>
</evidence>
<dbReference type="InterPro" id="IPR050765">
    <property type="entry name" value="Riboflavin_Biosynth_HTPR"/>
</dbReference>
<dbReference type="InterPro" id="IPR024072">
    <property type="entry name" value="DHFR-like_dom_sf"/>
</dbReference>
<dbReference type="RefSeq" id="WP_096057385.1">
    <property type="nucleotide sequence ID" value="NZ_CP023344.1"/>
</dbReference>
<feature type="domain" description="Bacterial bifunctional deaminase-reductase C-terminal" evidence="1">
    <location>
        <begin position="3"/>
        <end position="167"/>
    </location>
</feature>
<dbReference type="AlphaFoldDB" id="A0A290QHH8"/>
<dbReference type="Proteomes" id="UP000217265">
    <property type="component" value="Chromosome"/>
</dbReference>
<proteinExistence type="predicted"/>
<organism evidence="2 3">
    <name type="scientific">Nibricoccus aquaticus</name>
    <dbReference type="NCBI Taxonomy" id="2576891"/>
    <lineage>
        <taxon>Bacteria</taxon>
        <taxon>Pseudomonadati</taxon>
        <taxon>Verrucomicrobiota</taxon>
        <taxon>Opitutia</taxon>
        <taxon>Opitutales</taxon>
        <taxon>Opitutaceae</taxon>
        <taxon>Nibricoccus</taxon>
    </lineage>
</organism>
<gene>
    <name evidence="2" type="ORF">CMV30_18375</name>
</gene>
<dbReference type="InterPro" id="IPR002734">
    <property type="entry name" value="RibDG_C"/>
</dbReference>
<evidence type="ECO:0000313" key="2">
    <source>
        <dbReference type="EMBL" id="ATC65756.1"/>
    </source>
</evidence>
<dbReference type="OrthoDB" id="195113at2"/>
<dbReference type="GO" id="GO:0008703">
    <property type="term" value="F:5-amino-6-(5-phosphoribosylamino)uracil reductase activity"/>
    <property type="evidence" value="ECO:0007669"/>
    <property type="project" value="InterPro"/>
</dbReference>
<dbReference type="PANTHER" id="PTHR38011">
    <property type="entry name" value="DIHYDROFOLATE REDUCTASE FAMILY PROTEIN (AFU_ORTHOLOGUE AFUA_8G06820)"/>
    <property type="match status" value="1"/>
</dbReference>
<dbReference type="GO" id="GO:0009231">
    <property type="term" value="P:riboflavin biosynthetic process"/>
    <property type="evidence" value="ECO:0007669"/>
    <property type="project" value="InterPro"/>
</dbReference>
<dbReference type="Gene3D" id="3.40.430.10">
    <property type="entry name" value="Dihydrofolate Reductase, subunit A"/>
    <property type="match status" value="1"/>
</dbReference>
<sequence>MRVTLIAAQSLDGFITKHAAPGSDFASSADQVHLRNALAGFDCSVMGAETYRTARTQIRERLTPPRLRTVLTRSPQNFAADTLPGLLEFSSASPAQLLADLSARALRRCALLGGAQIHSLFLNSHLIDELWLTVEPALFGRGTPLLAQATDTRLRLLSQEKLAADTILLKYEVLR</sequence>
<reference evidence="2 3" key="1">
    <citation type="submission" date="2017-09" db="EMBL/GenBank/DDBJ databases">
        <title>Complete genome sequence of Verrucomicrobial strain HZ-65, isolated from freshwater.</title>
        <authorList>
            <person name="Choi A."/>
        </authorList>
    </citation>
    <scope>NUCLEOTIDE SEQUENCE [LARGE SCALE GENOMIC DNA]</scope>
    <source>
        <strain evidence="2 3">HZ-65</strain>
    </source>
</reference>
<dbReference type="EMBL" id="CP023344">
    <property type="protein sequence ID" value="ATC65756.1"/>
    <property type="molecule type" value="Genomic_DNA"/>
</dbReference>
<keyword evidence="3" id="KW-1185">Reference proteome</keyword>
<dbReference type="KEGG" id="vbh:CMV30_18375"/>
<protein>
    <submittedName>
        <fullName evidence="2">Deaminase</fullName>
    </submittedName>
</protein>
<name>A0A290QHH8_9BACT</name>
<dbReference type="PANTHER" id="PTHR38011:SF11">
    <property type="entry name" value="2,5-DIAMINO-6-RIBOSYLAMINO-4(3H)-PYRIMIDINONE 5'-PHOSPHATE REDUCTASE"/>
    <property type="match status" value="1"/>
</dbReference>